<dbReference type="OrthoDB" id="43518at2157"/>
<dbReference type="EMBL" id="CP058579">
    <property type="protein sequence ID" value="QLG61320.1"/>
    <property type="molecule type" value="Genomic_DNA"/>
</dbReference>
<dbReference type="KEGG" id="halu:HUG12_06050"/>
<dbReference type="InterPro" id="IPR003148">
    <property type="entry name" value="RCK_N"/>
</dbReference>
<keyword evidence="4" id="KW-1185">Reference proteome</keyword>
<feature type="transmembrane region" description="Helical" evidence="1">
    <location>
        <begin position="74"/>
        <end position="102"/>
    </location>
</feature>
<keyword evidence="1" id="KW-1133">Transmembrane helix</keyword>
<sequence length="251" mass="26774">MSVPSRLVEAVVRRTLLRRLLRPLVAFVAVVAAGVAGFGALASVGAVDALFWLLDPTSIELHFREHEGPETLVKAYALIVLSGLVVAGLWTGETVFSAAFGGRIREELEHMRTEQRIEELDRHVIVCGYGTFGGTVASRLSENGREVVVVERRTEGFERALADGLLAVEGDARRGEVLADAGVERATTVVAAIDDTSANVQIAVASSNLVPTVRLVVRAGDEMDEALARRVGADEVVVPEVVSAEHVSADI</sequence>
<evidence type="ECO:0000313" key="4">
    <source>
        <dbReference type="Proteomes" id="UP000509626"/>
    </source>
</evidence>
<dbReference type="PROSITE" id="PS51201">
    <property type="entry name" value="RCK_N"/>
    <property type="match status" value="1"/>
</dbReference>
<keyword evidence="1" id="KW-0812">Transmembrane</keyword>
<feature type="transmembrane region" description="Helical" evidence="1">
    <location>
        <begin position="21"/>
        <end position="54"/>
    </location>
</feature>
<protein>
    <submittedName>
        <fullName evidence="3">NAD-binding protein</fullName>
    </submittedName>
</protein>
<dbReference type="InterPro" id="IPR050721">
    <property type="entry name" value="Trk_Ktr_HKT_K-transport"/>
</dbReference>
<feature type="domain" description="RCK N-terminal" evidence="2">
    <location>
        <begin position="121"/>
        <end position="238"/>
    </location>
</feature>
<organism evidence="3 4">
    <name type="scientific">Halorarum salinum</name>
    <dbReference type="NCBI Taxonomy" id="2743089"/>
    <lineage>
        <taxon>Archaea</taxon>
        <taxon>Methanobacteriati</taxon>
        <taxon>Methanobacteriota</taxon>
        <taxon>Stenosarchaea group</taxon>
        <taxon>Halobacteria</taxon>
        <taxon>Halobacteriales</taxon>
        <taxon>Haloferacaceae</taxon>
        <taxon>Halorarum</taxon>
    </lineage>
</organism>
<dbReference type="SUPFAM" id="SSF51735">
    <property type="entry name" value="NAD(P)-binding Rossmann-fold domains"/>
    <property type="match status" value="1"/>
</dbReference>
<gene>
    <name evidence="3" type="ORF">HUG12_06050</name>
</gene>
<dbReference type="AlphaFoldDB" id="A0A7D5QAW7"/>
<evidence type="ECO:0000256" key="1">
    <source>
        <dbReference type="SAM" id="Phobius"/>
    </source>
</evidence>
<proteinExistence type="predicted"/>
<dbReference type="InterPro" id="IPR036291">
    <property type="entry name" value="NAD(P)-bd_dom_sf"/>
</dbReference>
<name>A0A7D5QAW7_9EURY</name>
<dbReference type="GO" id="GO:0006813">
    <property type="term" value="P:potassium ion transport"/>
    <property type="evidence" value="ECO:0007669"/>
    <property type="project" value="InterPro"/>
</dbReference>
<evidence type="ECO:0000313" key="3">
    <source>
        <dbReference type="EMBL" id="QLG61320.1"/>
    </source>
</evidence>
<keyword evidence="1" id="KW-0472">Membrane</keyword>
<dbReference type="Proteomes" id="UP000509626">
    <property type="component" value="Chromosome"/>
</dbReference>
<reference evidence="3 4" key="1">
    <citation type="submission" date="2020-06" db="EMBL/GenBank/DDBJ databases">
        <title>NJ-3-1, isolated from saline soil.</title>
        <authorList>
            <person name="Cui H.L."/>
            <person name="Shi X."/>
        </authorList>
    </citation>
    <scope>NUCLEOTIDE SEQUENCE [LARGE SCALE GENOMIC DNA]</scope>
    <source>
        <strain evidence="3 4">NJ-3-1</strain>
    </source>
</reference>
<dbReference type="PANTHER" id="PTHR43833">
    <property type="entry name" value="POTASSIUM CHANNEL PROTEIN 2-RELATED-RELATED"/>
    <property type="match status" value="1"/>
</dbReference>
<evidence type="ECO:0000259" key="2">
    <source>
        <dbReference type="PROSITE" id="PS51201"/>
    </source>
</evidence>
<accession>A0A7D5QAW7</accession>
<dbReference type="Pfam" id="PF02254">
    <property type="entry name" value="TrkA_N"/>
    <property type="match status" value="1"/>
</dbReference>
<dbReference type="Gene3D" id="3.40.50.720">
    <property type="entry name" value="NAD(P)-binding Rossmann-like Domain"/>
    <property type="match status" value="1"/>
</dbReference>